<keyword evidence="2" id="KW-1185">Reference proteome</keyword>
<proteinExistence type="predicted"/>
<organism evidence="1 2">
    <name type="scientific">Deinococcus oregonensis</name>
    <dbReference type="NCBI Taxonomy" id="1805970"/>
    <lineage>
        <taxon>Bacteria</taxon>
        <taxon>Thermotogati</taxon>
        <taxon>Deinococcota</taxon>
        <taxon>Deinococci</taxon>
        <taxon>Deinococcales</taxon>
        <taxon>Deinococcaceae</taxon>
        <taxon>Deinococcus</taxon>
    </lineage>
</organism>
<evidence type="ECO:0000313" key="1">
    <source>
        <dbReference type="EMBL" id="MFB9991566.1"/>
    </source>
</evidence>
<name>A0ABV6AZF6_9DEIO</name>
<reference evidence="1 2" key="1">
    <citation type="submission" date="2024-09" db="EMBL/GenBank/DDBJ databases">
        <authorList>
            <person name="Sun Q."/>
            <person name="Mori K."/>
        </authorList>
    </citation>
    <scope>NUCLEOTIDE SEQUENCE [LARGE SCALE GENOMIC DNA]</scope>
    <source>
        <strain evidence="1 2">JCM 13503</strain>
    </source>
</reference>
<gene>
    <name evidence="1" type="ORF">ACFFLM_06245</name>
</gene>
<comment type="caution">
    <text evidence="1">The sequence shown here is derived from an EMBL/GenBank/DDBJ whole genome shotgun (WGS) entry which is preliminary data.</text>
</comment>
<sequence>MRDSDWQMWLEGLPTTRPELRELQTQVERQVVWAEAQLNTAIWHRDKREERVKRVELNDLNSKL</sequence>
<dbReference type="RefSeq" id="WP_380006814.1">
    <property type="nucleotide sequence ID" value="NZ_JBHLYR010000020.1"/>
</dbReference>
<dbReference type="Proteomes" id="UP001589733">
    <property type="component" value="Unassembled WGS sequence"/>
</dbReference>
<protein>
    <submittedName>
        <fullName evidence="1">Uncharacterized protein</fullName>
    </submittedName>
</protein>
<accession>A0ABV6AZF6</accession>
<evidence type="ECO:0000313" key="2">
    <source>
        <dbReference type="Proteomes" id="UP001589733"/>
    </source>
</evidence>
<dbReference type="EMBL" id="JBHLYR010000020">
    <property type="protein sequence ID" value="MFB9991566.1"/>
    <property type="molecule type" value="Genomic_DNA"/>
</dbReference>